<evidence type="ECO:0000256" key="22">
    <source>
        <dbReference type="ARBA" id="ARBA00081419"/>
    </source>
</evidence>
<keyword evidence="7" id="KW-0276">Fatty acid metabolism</keyword>
<comment type="pathway">
    <text evidence="13">Steroid biosynthesis; estrogen biosynthesis.</text>
</comment>
<dbReference type="PRINTS" id="PR00080">
    <property type="entry name" value="SDRFAMILY"/>
</dbReference>
<comment type="subcellular location">
    <subcellularLocation>
        <location evidence="1">Mitochondrion matrix</location>
    </subcellularLocation>
</comment>
<evidence type="ECO:0000256" key="11">
    <source>
        <dbReference type="ARBA" id="ARBA00023128"/>
    </source>
</evidence>
<evidence type="ECO:0000256" key="14">
    <source>
        <dbReference type="ARBA" id="ARBA00049069"/>
    </source>
</evidence>
<keyword evidence="8" id="KW-0560">Oxidoreductase</keyword>
<evidence type="ECO:0000256" key="20">
    <source>
        <dbReference type="ARBA" id="ARBA00070911"/>
    </source>
</evidence>
<dbReference type="AlphaFoldDB" id="A0A0K8R2Y6"/>
<dbReference type="GO" id="GO:0005759">
    <property type="term" value="C:mitochondrial matrix"/>
    <property type="evidence" value="ECO:0007669"/>
    <property type="project" value="UniProtKB-SubCell"/>
</dbReference>
<accession>A0A0K8R2Y6</accession>
<keyword evidence="11" id="KW-0496">Mitochondrion</keyword>
<keyword evidence="5" id="KW-0444">Lipid biosynthesis</keyword>
<keyword evidence="12" id="KW-0275">Fatty acid biosynthesis</keyword>
<evidence type="ECO:0000256" key="25">
    <source>
        <dbReference type="ARBA" id="ARBA00083258"/>
    </source>
</evidence>
<keyword evidence="6" id="KW-0597">Phosphoprotein</keyword>
<evidence type="ECO:0000256" key="6">
    <source>
        <dbReference type="ARBA" id="ARBA00022553"/>
    </source>
</evidence>
<comment type="subunit">
    <text evidence="18">Heterotetramer with CBR4; contains two molecules of HSD17B8 and CBR4.</text>
</comment>
<feature type="signal peptide" evidence="26">
    <location>
        <begin position="1"/>
        <end position="22"/>
    </location>
</feature>
<evidence type="ECO:0000256" key="21">
    <source>
        <dbReference type="ARBA" id="ARBA00077835"/>
    </source>
</evidence>
<protein>
    <recommendedName>
        <fullName evidence="20">(3R)-3-hydroxyacyl-CoA dehydrogenase</fullName>
        <ecNumber evidence="19">1.1.1.239</ecNumber>
        <ecNumber evidence="4">1.1.1.n12</ecNumber>
    </recommendedName>
    <alternativeName>
        <fullName evidence="22">17-beta-hydroxysteroid dehydrogenase 8</fullName>
    </alternativeName>
    <alternativeName>
        <fullName evidence="21">3-ketoacyl-[acyl-carrier-protein] reductase alpha subunit</fullName>
    </alternativeName>
    <alternativeName>
        <fullName evidence="24">3-oxoacyl-[acyl-carrier-protein] reductase</fullName>
    </alternativeName>
    <alternativeName>
        <fullName evidence="25">Estradiol 17-beta-dehydrogenase 8</fullName>
    </alternativeName>
    <alternativeName>
        <fullName evidence="23">Testosterone 17-beta-dehydrogenase 8</fullName>
    </alternativeName>
</protein>
<comment type="catalytic activity">
    <reaction evidence="15">
        <text>testosterone + NAD(+) = androst-4-ene-3,17-dione + NADH + H(+)</text>
        <dbReference type="Rhea" id="RHEA:14929"/>
        <dbReference type="ChEBI" id="CHEBI:15378"/>
        <dbReference type="ChEBI" id="CHEBI:16422"/>
        <dbReference type="ChEBI" id="CHEBI:17347"/>
        <dbReference type="ChEBI" id="CHEBI:57540"/>
        <dbReference type="ChEBI" id="CHEBI:57945"/>
        <dbReference type="EC" id="1.1.1.239"/>
    </reaction>
    <physiologicalReaction direction="left-to-right" evidence="15">
        <dbReference type="Rhea" id="RHEA:14930"/>
    </physiologicalReaction>
</comment>
<dbReference type="PRINTS" id="PR00081">
    <property type="entry name" value="GDHRDH"/>
</dbReference>
<comment type="similarity">
    <text evidence="3">Belongs to the short-chain dehydrogenases/reductases (SDR) family.</text>
</comment>
<dbReference type="InterPro" id="IPR036291">
    <property type="entry name" value="NAD(P)-bd_dom_sf"/>
</dbReference>
<reference evidence="27" key="1">
    <citation type="submission" date="2012-12" db="EMBL/GenBank/DDBJ databases">
        <title>Identification and characterization of a phenylalanine ammonia-lyase gene family in Isatis indigotica Fort.</title>
        <authorList>
            <person name="Liu Q."/>
            <person name="Chen J."/>
            <person name="Zhou X."/>
            <person name="Di P."/>
            <person name="Xiao Y."/>
            <person name="Xuan H."/>
            <person name="Zhang L."/>
            <person name="Chen W."/>
        </authorList>
    </citation>
    <scope>NUCLEOTIDE SEQUENCE</scope>
    <source>
        <tissue evidence="27">Salivary gland</tissue>
    </source>
</reference>
<evidence type="ECO:0000256" key="15">
    <source>
        <dbReference type="ARBA" id="ARBA00050232"/>
    </source>
</evidence>
<dbReference type="PROSITE" id="PS00061">
    <property type="entry name" value="ADH_SHORT"/>
    <property type="match status" value="1"/>
</dbReference>
<comment type="catalytic activity">
    <reaction evidence="17">
        <text>a (3R)-3-hydroxyacyl-CoA + NAD(+) = a 3-oxoacyl-CoA + NADH + H(+)</text>
        <dbReference type="Rhea" id="RHEA:32711"/>
        <dbReference type="ChEBI" id="CHEBI:15378"/>
        <dbReference type="ChEBI" id="CHEBI:57319"/>
        <dbReference type="ChEBI" id="CHEBI:57540"/>
        <dbReference type="ChEBI" id="CHEBI:57945"/>
        <dbReference type="ChEBI" id="CHEBI:90726"/>
        <dbReference type="EC" id="1.1.1.n12"/>
    </reaction>
    <physiologicalReaction direction="left-to-right" evidence="17">
        <dbReference type="Rhea" id="RHEA:32712"/>
    </physiologicalReaction>
</comment>
<evidence type="ECO:0000256" key="2">
    <source>
        <dbReference type="ARBA" id="ARBA00005189"/>
    </source>
</evidence>
<dbReference type="GO" id="GO:0006633">
    <property type="term" value="P:fatty acid biosynthetic process"/>
    <property type="evidence" value="ECO:0007669"/>
    <property type="project" value="UniProtKB-KW"/>
</dbReference>
<dbReference type="FunFam" id="3.40.50.720:FF:000231">
    <property type="entry name" value="Estradiol 17-beta-dehydrogenase 8"/>
    <property type="match status" value="1"/>
</dbReference>
<dbReference type="InterPro" id="IPR002347">
    <property type="entry name" value="SDR_fam"/>
</dbReference>
<dbReference type="EC" id="1.1.1.239" evidence="19"/>
<dbReference type="GO" id="GO:0004303">
    <property type="term" value="F:estradiol 17-beta-dehydrogenase [NAD(P)+] activity"/>
    <property type="evidence" value="ECO:0007669"/>
    <property type="project" value="UniProtKB-EC"/>
</dbReference>
<evidence type="ECO:0000256" key="7">
    <source>
        <dbReference type="ARBA" id="ARBA00022832"/>
    </source>
</evidence>
<evidence type="ECO:0000256" key="9">
    <source>
        <dbReference type="ARBA" id="ARBA00023027"/>
    </source>
</evidence>
<comment type="pathway">
    <text evidence="2">Lipid metabolism.</text>
</comment>
<keyword evidence="26" id="KW-0732">Signal</keyword>
<evidence type="ECO:0000256" key="1">
    <source>
        <dbReference type="ARBA" id="ARBA00004305"/>
    </source>
</evidence>
<feature type="chain" id="PRO_5005515723" description="(3R)-3-hydroxyacyl-CoA dehydrogenase" evidence="26">
    <location>
        <begin position="23"/>
        <end position="297"/>
    </location>
</feature>
<dbReference type="GO" id="GO:0008210">
    <property type="term" value="P:estrogen metabolic process"/>
    <property type="evidence" value="ECO:0007669"/>
    <property type="project" value="UniProtKB-ARBA"/>
</dbReference>
<evidence type="ECO:0000256" key="17">
    <source>
        <dbReference type="ARBA" id="ARBA00052680"/>
    </source>
</evidence>
<evidence type="ECO:0000256" key="18">
    <source>
        <dbReference type="ARBA" id="ARBA00065174"/>
    </source>
</evidence>
<dbReference type="PANTHER" id="PTHR24321:SF8">
    <property type="entry name" value="ESTRADIOL 17-BETA-DEHYDROGENASE 8-RELATED"/>
    <property type="match status" value="1"/>
</dbReference>
<dbReference type="SUPFAM" id="SSF51735">
    <property type="entry name" value="NAD(P)-binding Rossmann-fold domains"/>
    <property type="match status" value="1"/>
</dbReference>
<dbReference type="GO" id="GO:0047035">
    <property type="term" value="F:testosterone dehydrogenase (NAD+) activity"/>
    <property type="evidence" value="ECO:0007669"/>
    <property type="project" value="UniProtKB-EC"/>
</dbReference>
<evidence type="ECO:0000256" key="5">
    <source>
        <dbReference type="ARBA" id="ARBA00022516"/>
    </source>
</evidence>
<evidence type="ECO:0000256" key="26">
    <source>
        <dbReference type="SAM" id="SignalP"/>
    </source>
</evidence>
<evidence type="ECO:0000256" key="24">
    <source>
        <dbReference type="ARBA" id="ARBA00083097"/>
    </source>
</evidence>
<dbReference type="Pfam" id="PF13561">
    <property type="entry name" value="adh_short_C2"/>
    <property type="match status" value="1"/>
</dbReference>
<keyword evidence="9" id="KW-0520">NAD</keyword>
<dbReference type="InterPro" id="IPR020904">
    <property type="entry name" value="Sc_DH/Rdtase_CS"/>
</dbReference>
<comment type="catalytic activity">
    <reaction evidence="16">
        <text>17beta-hydroxy-5alpha-androstan-3-one + NAD(+) = 5alpha-androstan-3,17-dione + NADH + H(+)</text>
        <dbReference type="Rhea" id="RHEA:41992"/>
        <dbReference type="ChEBI" id="CHEBI:15378"/>
        <dbReference type="ChEBI" id="CHEBI:15994"/>
        <dbReference type="ChEBI" id="CHEBI:16330"/>
        <dbReference type="ChEBI" id="CHEBI:57540"/>
        <dbReference type="ChEBI" id="CHEBI:57945"/>
    </reaction>
    <physiologicalReaction direction="left-to-right" evidence="16">
        <dbReference type="Rhea" id="RHEA:41993"/>
    </physiologicalReaction>
</comment>
<dbReference type="Gene3D" id="3.40.50.720">
    <property type="entry name" value="NAD(P)-binding Rossmann-like Domain"/>
    <property type="match status" value="1"/>
</dbReference>
<evidence type="ECO:0000256" key="12">
    <source>
        <dbReference type="ARBA" id="ARBA00023160"/>
    </source>
</evidence>
<keyword evidence="10" id="KW-0443">Lipid metabolism</keyword>
<evidence type="ECO:0000256" key="10">
    <source>
        <dbReference type="ARBA" id="ARBA00023098"/>
    </source>
</evidence>
<sequence>MLNNHKLVCYLVFGCLVTGSISNGDIDSCDSDATVEKPQYDAGTSSLELGGRLALVTGAASGIGRSVAMGLARENVTVIVADINTTGGPETVAMLPNKHLKHMALYVDVRNSTSVKYLVECIENTYQMNISIVVNSAGILHHITPLVKLSEDIFDDVINTNLKGTFLVTKEAVRHMLSRNVTGAAIVNIASILGKGGFPGLGAYTASKGGVIAFTKSVALELATSGIRVNVILPGLTNTPMIQKYSNDTINRRLAAMIPMQRIAEPIEISETILFMCSPKTSYMTGASIDVAGGSKT</sequence>
<evidence type="ECO:0000256" key="3">
    <source>
        <dbReference type="ARBA" id="ARBA00006484"/>
    </source>
</evidence>
<comment type="catalytic activity">
    <reaction evidence="14">
        <text>17beta-estradiol + NAD(+) = estrone + NADH + H(+)</text>
        <dbReference type="Rhea" id="RHEA:24612"/>
        <dbReference type="ChEBI" id="CHEBI:15378"/>
        <dbReference type="ChEBI" id="CHEBI:16469"/>
        <dbReference type="ChEBI" id="CHEBI:17263"/>
        <dbReference type="ChEBI" id="CHEBI:57540"/>
        <dbReference type="ChEBI" id="CHEBI:57945"/>
        <dbReference type="EC" id="1.1.1.62"/>
    </reaction>
    <physiologicalReaction direction="left-to-right" evidence="14">
        <dbReference type="Rhea" id="RHEA:24613"/>
    </physiologicalReaction>
    <physiologicalReaction direction="right-to-left" evidence="14">
        <dbReference type="Rhea" id="RHEA:24614"/>
    </physiologicalReaction>
</comment>
<evidence type="ECO:0000256" key="16">
    <source>
        <dbReference type="ARBA" id="ARBA00050435"/>
    </source>
</evidence>
<dbReference type="PANTHER" id="PTHR24321">
    <property type="entry name" value="DEHYDROGENASES, SHORT CHAIN"/>
    <property type="match status" value="1"/>
</dbReference>
<organism evidence="27">
    <name type="scientific">Ixodes ricinus</name>
    <name type="common">Common tick</name>
    <name type="synonym">Acarus ricinus</name>
    <dbReference type="NCBI Taxonomy" id="34613"/>
    <lineage>
        <taxon>Eukaryota</taxon>
        <taxon>Metazoa</taxon>
        <taxon>Ecdysozoa</taxon>
        <taxon>Arthropoda</taxon>
        <taxon>Chelicerata</taxon>
        <taxon>Arachnida</taxon>
        <taxon>Acari</taxon>
        <taxon>Parasitiformes</taxon>
        <taxon>Ixodida</taxon>
        <taxon>Ixodoidea</taxon>
        <taxon>Ixodidae</taxon>
        <taxon>Ixodinae</taxon>
        <taxon>Ixodes</taxon>
    </lineage>
</organism>
<evidence type="ECO:0000313" key="27">
    <source>
        <dbReference type="EMBL" id="JAA65341.1"/>
    </source>
</evidence>
<evidence type="ECO:0000256" key="4">
    <source>
        <dbReference type="ARBA" id="ARBA00012456"/>
    </source>
</evidence>
<evidence type="ECO:0000256" key="23">
    <source>
        <dbReference type="ARBA" id="ARBA00081936"/>
    </source>
</evidence>
<dbReference type="EC" id="1.1.1.n12" evidence="4"/>
<proteinExistence type="evidence at transcript level"/>
<evidence type="ECO:0000256" key="13">
    <source>
        <dbReference type="ARBA" id="ARBA00037929"/>
    </source>
</evidence>
<evidence type="ECO:0000256" key="19">
    <source>
        <dbReference type="ARBA" id="ARBA00066822"/>
    </source>
</evidence>
<dbReference type="EMBL" id="GADI01008467">
    <property type="protein sequence ID" value="JAA65341.1"/>
    <property type="molecule type" value="mRNA"/>
</dbReference>
<name>A0A0K8R2Y6_IXORI</name>
<evidence type="ECO:0000256" key="8">
    <source>
        <dbReference type="ARBA" id="ARBA00023002"/>
    </source>
</evidence>